<keyword evidence="7 16" id="KW-0963">Cytoplasm</keyword>
<keyword evidence="13 16" id="KW-0173">Coenzyme A biosynthesis</keyword>
<evidence type="ECO:0000256" key="3">
    <source>
        <dbReference type="ARBA" id="ARBA00004496"/>
    </source>
</evidence>
<keyword evidence="9 16" id="KW-0547">Nucleotide-binding</keyword>
<dbReference type="InterPro" id="IPR043129">
    <property type="entry name" value="ATPase_NBD"/>
</dbReference>
<dbReference type="HAMAP" id="MF_01274">
    <property type="entry name" value="Pantothen_kinase_3"/>
    <property type="match status" value="1"/>
</dbReference>
<keyword evidence="8 16" id="KW-0808">Transferase</keyword>
<comment type="caution">
    <text evidence="17">The sequence shown here is derived from an EMBL/GenBank/DDBJ whole genome shotgun (WGS) entry which is preliminary data.</text>
</comment>
<dbReference type="SUPFAM" id="SSF53067">
    <property type="entry name" value="Actin-like ATPase domain"/>
    <property type="match status" value="2"/>
</dbReference>
<evidence type="ECO:0000313" key="17">
    <source>
        <dbReference type="EMBL" id="GIL37934.1"/>
    </source>
</evidence>
<evidence type="ECO:0000256" key="16">
    <source>
        <dbReference type="HAMAP-Rule" id="MF_01274"/>
    </source>
</evidence>
<dbReference type="GO" id="GO:0005524">
    <property type="term" value="F:ATP binding"/>
    <property type="evidence" value="ECO:0007669"/>
    <property type="project" value="UniProtKB-UniRule"/>
</dbReference>
<sequence length="264" mass="27879">MLLAIDAGNTNVVFAVYDGDVQRGVWRAATDSRRTADEYAVWLLQLMSKAGLDAAQLDGCIVASVVPLATFNLLKLVREHLQLEPLVIGEPNVQLGLRVLLDRPEEVGADRIVNAVAASERYGGPLIVIDFGTATTFDVVDANGDYRGGVIAPGIILSVEALHMAAAKLPKVDVVRPKTDNVIATSTVTAMQSGIYWGYVGLIEGLVARIRAELGGGARVIATGGLATLFADATQAIDSIDEDLTLRGLVLLYQRNAQSAAVAA</sequence>
<evidence type="ECO:0000256" key="13">
    <source>
        <dbReference type="ARBA" id="ARBA00022993"/>
    </source>
</evidence>
<dbReference type="EC" id="2.7.1.33" evidence="6 16"/>
<comment type="subunit">
    <text evidence="5 16">Homodimer.</text>
</comment>
<keyword evidence="16" id="KW-0479">Metal-binding</keyword>
<evidence type="ECO:0000256" key="12">
    <source>
        <dbReference type="ARBA" id="ARBA00022958"/>
    </source>
</evidence>
<feature type="binding site" evidence="16">
    <location>
        <begin position="6"/>
        <end position="13"/>
    </location>
    <ligand>
        <name>ATP</name>
        <dbReference type="ChEBI" id="CHEBI:30616"/>
    </ligand>
</feature>
<dbReference type="PANTHER" id="PTHR34265:SF1">
    <property type="entry name" value="TYPE III PANTOTHENATE KINASE"/>
    <property type="match status" value="1"/>
</dbReference>
<comment type="cofactor">
    <cofactor evidence="16">
        <name>NH4(+)</name>
        <dbReference type="ChEBI" id="CHEBI:28938"/>
    </cofactor>
    <cofactor evidence="16">
        <name>K(+)</name>
        <dbReference type="ChEBI" id="CHEBI:29103"/>
    </cofactor>
    <text evidence="16">A monovalent cation. Ammonium or potassium.</text>
</comment>
<protein>
    <recommendedName>
        <fullName evidence="15 16">Type III pantothenate kinase</fullName>
        <ecNumber evidence="6 16">2.7.1.33</ecNumber>
    </recommendedName>
    <alternativeName>
        <fullName evidence="16">PanK-III</fullName>
    </alternativeName>
    <alternativeName>
        <fullName evidence="16">Pantothenic acid kinase</fullName>
    </alternativeName>
</protein>
<feature type="binding site" evidence="16">
    <location>
        <begin position="108"/>
        <end position="111"/>
    </location>
    <ligand>
        <name>substrate</name>
    </ligand>
</feature>
<dbReference type="CDD" id="cd24015">
    <property type="entry name" value="ASKHA_NBD_PanK-III"/>
    <property type="match status" value="1"/>
</dbReference>
<evidence type="ECO:0000256" key="8">
    <source>
        <dbReference type="ARBA" id="ARBA00022679"/>
    </source>
</evidence>
<feature type="binding site" evidence="16">
    <location>
        <position position="133"/>
    </location>
    <ligand>
        <name>ATP</name>
        <dbReference type="ChEBI" id="CHEBI:30616"/>
    </ligand>
</feature>
<evidence type="ECO:0000256" key="10">
    <source>
        <dbReference type="ARBA" id="ARBA00022777"/>
    </source>
</evidence>
<evidence type="ECO:0000256" key="11">
    <source>
        <dbReference type="ARBA" id="ARBA00022840"/>
    </source>
</evidence>
<feature type="binding site" evidence="16">
    <location>
        <position position="130"/>
    </location>
    <ligand>
        <name>K(+)</name>
        <dbReference type="ChEBI" id="CHEBI:29103"/>
    </ligand>
</feature>
<feature type="binding site" evidence="16">
    <location>
        <position position="187"/>
    </location>
    <ligand>
        <name>substrate</name>
    </ligand>
</feature>
<evidence type="ECO:0000256" key="5">
    <source>
        <dbReference type="ARBA" id="ARBA00011738"/>
    </source>
</evidence>
<proteinExistence type="inferred from homology"/>
<reference evidence="17" key="1">
    <citation type="submission" date="2021-02" db="EMBL/GenBank/DDBJ databases">
        <title>Genome sequence of Rhodospirillales sp. strain TMPK1 isolated from soil.</title>
        <authorList>
            <person name="Nakai R."/>
            <person name="Kusada H."/>
            <person name="Tamaki H."/>
        </authorList>
    </citation>
    <scope>NUCLEOTIDE SEQUENCE</scope>
    <source>
        <strain evidence="17">TMPK1</strain>
    </source>
</reference>
<dbReference type="AlphaFoldDB" id="A0A8S8X6Y7"/>
<evidence type="ECO:0000256" key="2">
    <source>
        <dbReference type="ARBA" id="ARBA00001958"/>
    </source>
</evidence>
<dbReference type="GO" id="GO:0004594">
    <property type="term" value="F:pantothenate kinase activity"/>
    <property type="evidence" value="ECO:0007669"/>
    <property type="project" value="UniProtKB-UniRule"/>
</dbReference>
<dbReference type="PANTHER" id="PTHR34265">
    <property type="entry name" value="TYPE III PANTOTHENATE KINASE"/>
    <property type="match status" value="1"/>
</dbReference>
<comment type="subcellular location">
    <subcellularLocation>
        <location evidence="3 16">Cytoplasm</location>
    </subcellularLocation>
</comment>
<evidence type="ECO:0000256" key="9">
    <source>
        <dbReference type="ARBA" id="ARBA00022741"/>
    </source>
</evidence>
<dbReference type="GO" id="GO:0005737">
    <property type="term" value="C:cytoplasm"/>
    <property type="evidence" value="ECO:0007669"/>
    <property type="project" value="UniProtKB-SubCell"/>
</dbReference>
<evidence type="ECO:0000256" key="6">
    <source>
        <dbReference type="ARBA" id="ARBA00012102"/>
    </source>
</evidence>
<evidence type="ECO:0000313" key="18">
    <source>
        <dbReference type="Proteomes" id="UP000681075"/>
    </source>
</evidence>
<dbReference type="GO" id="GO:0046872">
    <property type="term" value="F:metal ion binding"/>
    <property type="evidence" value="ECO:0007669"/>
    <property type="project" value="UniProtKB-KW"/>
</dbReference>
<name>A0A8S8X6Y7_9PROT</name>
<keyword evidence="10 16" id="KW-0418">Kinase</keyword>
<organism evidence="17 18">
    <name type="scientific">Roseiterribacter gracilis</name>
    <dbReference type="NCBI Taxonomy" id="2812848"/>
    <lineage>
        <taxon>Bacteria</taxon>
        <taxon>Pseudomonadati</taxon>
        <taxon>Pseudomonadota</taxon>
        <taxon>Alphaproteobacteria</taxon>
        <taxon>Rhodospirillales</taxon>
        <taxon>Roseiterribacteraceae</taxon>
        <taxon>Roseiterribacter</taxon>
    </lineage>
</organism>
<evidence type="ECO:0000256" key="15">
    <source>
        <dbReference type="ARBA" id="ARBA00040883"/>
    </source>
</evidence>
<dbReference type="Pfam" id="PF03309">
    <property type="entry name" value="Pan_kinase"/>
    <property type="match status" value="1"/>
</dbReference>
<evidence type="ECO:0000256" key="7">
    <source>
        <dbReference type="ARBA" id="ARBA00022490"/>
    </source>
</evidence>
<dbReference type="Gene3D" id="3.30.420.40">
    <property type="match status" value="2"/>
</dbReference>
<comment type="pathway">
    <text evidence="4 16">Cofactor biosynthesis; coenzyme A biosynthesis; CoA from (R)-pantothenate: step 1/5.</text>
</comment>
<comment type="caution">
    <text evidence="16">Lacks conserved residue(s) required for the propagation of feature annotation.</text>
</comment>
<evidence type="ECO:0000256" key="4">
    <source>
        <dbReference type="ARBA" id="ARBA00005225"/>
    </source>
</evidence>
<comment type="similarity">
    <text evidence="14 16">Belongs to the type III pantothenate kinase family.</text>
</comment>
<keyword evidence="12 16" id="KW-0630">Potassium</keyword>
<dbReference type="GO" id="GO:0015937">
    <property type="term" value="P:coenzyme A biosynthetic process"/>
    <property type="evidence" value="ECO:0007669"/>
    <property type="project" value="UniProtKB-UniRule"/>
</dbReference>
<accession>A0A8S8X6Y7</accession>
<dbReference type="NCBIfam" id="NF009848">
    <property type="entry name" value="PRK13318.1-6"/>
    <property type="match status" value="1"/>
</dbReference>
<dbReference type="InterPro" id="IPR004619">
    <property type="entry name" value="Type_III_PanK"/>
</dbReference>
<dbReference type="Proteomes" id="UP000681075">
    <property type="component" value="Unassembled WGS sequence"/>
</dbReference>
<comment type="cofactor">
    <cofactor evidence="2">
        <name>K(+)</name>
        <dbReference type="ChEBI" id="CHEBI:29103"/>
    </cofactor>
</comment>
<feature type="active site" description="Proton acceptor" evidence="16">
    <location>
        <position position="110"/>
    </location>
</feature>
<dbReference type="NCBIfam" id="NF009844">
    <property type="entry name" value="PRK13318.1-2"/>
    <property type="match status" value="1"/>
</dbReference>
<dbReference type="RefSeq" id="WP_420240840.1">
    <property type="nucleotide sequence ID" value="NZ_BOPV01000001.1"/>
</dbReference>
<evidence type="ECO:0000256" key="14">
    <source>
        <dbReference type="ARBA" id="ARBA00038036"/>
    </source>
</evidence>
<keyword evidence="11 16" id="KW-0067">ATP-binding</keyword>
<keyword evidence="18" id="KW-1185">Reference proteome</keyword>
<dbReference type="EMBL" id="BOPV01000001">
    <property type="protein sequence ID" value="GIL37934.1"/>
    <property type="molecule type" value="Genomic_DNA"/>
</dbReference>
<comment type="catalytic activity">
    <reaction evidence="1 16">
        <text>(R)-pantothenate + ATP = (R)-4'-phosphopantothenate + ADP + H(+)</text>
        <dbReference type="Rhea" id="RHEA:16373"/>
        <dbReference type="ChEBI" id="CHEBI:10986"/>
        <dbReference type="ChEBI" id="CHEBI:15378"/>
        <dbReference type="ChEBI" id="CHEBI:29032"/>
        <dbReference type="ChEBI" id="CHEBI:30616"/>
        <dbReference type="ChEBI" id="CHEBI:456216"/>
        <dbReference type="EC" id="2.7.1.33"/>
    </reaction>
</comment>
<evidence type="ECO:0000256" key="1">
    <source>
        <dbReference type="ARBA" id="ARBA00001206"/>
    </source>
</evidence>
<comment type="function">
    <text evidence="16">Catalyzes the phosphorylation of pantothenate (Pan), the first step in CoA biosynthesis.</text>
</comment>
<gene>
    <name evidence="16 17" type="primary">coaX</name>
    <name evidence="17" type="ORF">TMPK1_01710</name>
</gene>
<dbReference type="NCBIfam" id="TIGR00671">
    <property type="entry name" value="baf"/>
    <property type="match status" value="1"/>
</dbReference>
<dbReference type="NCBIfam" id="NF009855">
    <property type="entry name" value="PRK13321.1"/>
    <property type="match status" value="1"/>
</dbReference>